<name>A0A139HFT5_9PEZI</name>
<feature type="transmembrane region" description="Helical" evidence="1">
    <location>
        <begin position="43"/>
        <end position="69"/>
    </location>
</feature>
<keyword evidence="1" id="KW-0472">Membrane</keyword>
<dbReference type="EMBL" id="LFZN01000056">
    <property type="protein sequence ID" value="KXT01345.1"/>
    <property type="molecule type" value="Genomic_DNA"/>
</dbReference>
<comment type="caution">
    <text evidence="2">The sequence shown here is derived from an EMBL/GenBank/DDBJ whole genome shotgun (WGS) entry which is preliminary data.</text>
</comment>
<dbReference type="PANTHER" id="PTHR35896:SF3">
    <property type="entry name" value="MAJOR FACILITATOR SUPERFAMILY TRANSPORTER"/>
    <property type="match status" value="1"/>
</dbReference>
<reference evidence="2 3" key="1">
    <citation type="submission" date="2015-07" db="EMBL/GenBank/DDBJ databases">
        <title>Comparative genomics of the Sigatoka disease complex on banana suggests a link between parallel evolutionary changes in Pseudocercospora fijiensis and Pseudocercospora eumusae and increased virulence on the banana host.</title>
        <authorList>
            <person name="Chang T.-C."/>
            <person name="Salvucci A."/>
            <person name="Crous P.W."/>
            <person name="Stergiopoulos I."/>
        </authorList>
    </citation>
    <scope>NUCLEOTIDE SEQUENCE [LARGE SCALE GENOMIC DNA]</scope>
    <source>
        <strain evidence="2 3">CBS 114824</strain>
    </source>
</reference>
<evidence type="ECO:0000313" key="3">
    <source>
        <dbReference type="Proteomes" id="UP000070133"/>
    </source>
</evidence>
<dbReference type="STRING" id="321146.A0A139HFT5"/>
<organism evidence="2 3">
    <name type="scientific">Pseudocercospora eumusae</name>
    <dbReference type="NCBI Taxonomy" id="321146"/>
    <lineage>
        <taxon>Eukaryota</taxon>
        <taxon>Fungi</taxon>
        <taxon>Dikarya</taxon>
        <taxon>Ascomycota</taxon>
        <taxon>Pezizomycotina</taxon>
        <taxon>Dothideomycetes</taxon>
        <taxon>Dothideomycetidae</taxon>
        <taxon>Mycosphaerellales</taxon>
        <taxon>Mycosphaerellaceae</taxon>
        <taxon>Pseudocercospora</taxon>
    </lineage>
</organism>
<dbReference type="InterPro" id="IPR053008">
    <property type="entry name" value="Phomopsin_biosynth_assoc"/>
</dbReference>
<dbReference type="OrthoDB" id="3501153at2759"/>
<keyword evidence="1" id="KW-1133">Transmembrane helix</keyword>
<feature type="transmembrane region" description="Helical" evidence="1">
    <location>
        <begin position="246"/>
        <end position="267"/>
    </location>
</feature>
<sequence>MSSQPRIPPAYSYEPVSKEDGHLADQSCEFDIRLSSSKVRPWLIWWSIIATTLALTSLALLGISALTAFRASLQMGPSLEEQQLSIKAADMATSSSVSYMRPHLGPKRPCGHSAEEARAAGCVFDIMNVAWMPWDCYDQKLSYQFQKEVPFDFFYADAEGKPTSRRIPDEKTLSELDEPCWSTREFHVLHCTFDNAHQIFMSNQRYSLISEKDGSLEESDTDSERLDPLTGTERRQSWFRNVFKHLLILLITTILMMAGSLAAINLGPASSHRDTQKDAEQIHSNYPLSVNSYELPKNVVPTEYHCGSNPAEAQALGCVFDIMNFAWTHPHCYDEPLASEYLSSGPWQWYADAEHSRPLIQDPNVLGTVELELDEFGLETAWPPLEYHLNHCLYMWRLMHQAATEAKGTIKPIFGYNHTVHCAGFIRDNWAQGGQEGTEKTRSHRVYERCMHFV</sequence>
<keyword evidence="1" id="KW-0812">Transmembrane</keyword>
<accession>A0A139HFT5</accession>
<evidence type="ECO:0000256" key="1">
    <source>
        <dbReference type="SAM" id="Phobius"/>
    </source>
</evidence>
<dbReference type="Proteomes" id="UP000070133">
    <property type="component" value="Unassembled WGS sequence"/>
</dbReference>
<protein>
    <submittedName>
        <fullName evidence="2">Uncharacterized protein</fullName>
    </submittedName>
</protein>
<evidence type="ECO:0000313" key="2">
    <source>
        <dbReference type="EMBL" id="KXT01345.1"/>
    </source>
</evidence>
<proteinExistence type="predicted"/>
<keyword evidence="3" id="KW-1185">Reference proteome</keyword>
<gene>
    <name evidence="2" type="ORF">AC578_6641</name>
</gene>
<dbReference type="PANTHER" id="PTHR35896">
    <property type="entry name" value="IG-LIKE DOMAIN-CONTAINING PROTEIN"/>
    <property type="match status" value="1"/>
</dbReference>
<dbReference type="AlphaFoldDB" id="A0A139HFT5"/>